<protein>
    <submittedName>
        <fullName evidence="1">SAM-dependent methyltransferase</fullName>
    </submittedName>
</protein>
<dbReference type="RefSeq" id="WP_162444952.1">
    <property type="nucleotide sequence ID" value="NZ_CP048222.1"/>
</dbReference>
<keyword evidence="1" id="KW-0808">Transferase</keyword>
<evidence type="ECO:0000313" key="1">
    <source>
        <dbReference type="EMBL" id="QHT68955.1"/>
    </source>
</evidence>
<dbReference type="GO" id="GO:0008168">
    <property type="term" value="F:methyltransferase activity"/>
    <property type="evidence" value="ECO:0007669"/>
    <property type="project" value="UniProtKB-KW"/>
</dbReference>
<dbReference type="AlphaFoldDB" id="A0A6C0GLQ4"/>
<dbReference type="GO" id="GO:0032259">
    <property type="term" value="P:methylation"/>
    <property type="evidence" value="ECO:0007669"/>
    <property type="project" value="UniProtKB-KW"/>
</dbReference>
<keyword evidence="2" id="KW-1185">Reference proteome</keyword>
<gene>
    <name evidence="1" type="ORF">GXP67_21035</name>
</gene>
<organism evidence="1 2">
    <name type="scientific">Rhodocytophaga rosea</name>
    <dbReference type="NCBI Taxonomy" id="2704465"/>
    <lineage>
        <taxon>Bacteria</taxon>
        <taxon>Pseudomonadati</taxon>
        <taxon>Bacteroidota</taxon>
        <taxon>Cytophagia</taxon>
        <taxon>Cytophagales</taxon>
        <taxon>Rhodocytophagaceae</taxon>
        <taxon>Rhodocytophaga</taxon>
    </lineage>
</organism>
<dbReference type="EMBL" id="CP048222">
    <property type="protein sequence ID" value="QHT68955.1"/>
    <property type="molecule type" value="Genomic_DNA"/>
</dbReference>
<dbReference type="Proteomes" id="UP000480178">
    <property type="component" value="Chromosome"/>
</dbReference>
<reference evidence="1 2" key="1">
    <citation type="submission" date="2020-01" db="EMBL/GenBank/DDBJ databases">
        <authorList>
            <person name="Kim M.K."/>
        </authorList>
    </citation>
    <scope>NUCLEOTIDE SEQUENCE [LARGE SCALE GENOMIC DNA]</scope>
    <source>
        <strain evidence="1 2">172606-1</strain>
    </source>
</reference>
<dbReference type="KEGG" id="rhoz:GXP67_21035"/>
<keyword evidence="1" id="KW-0489">Methyltransferase</keyword>
<evidence type="ECO:0000313" key="2">
    <source>
        <dbReference type="Proteomes" id="UP000480178"/>
    </source>
</evidence>
<proteinExistence type="predicted"/>
<sequence>MAFELKTVVPWGRNLEEYRLMFNLTAEDLGKKIISMGDGPASFNVEMHRLGRQVISLDPIYAFPRIELAERIQQTKQEVLTQTWRNQDNFVWKHIKDMEDLEKIRMKAMTTFLSDVEAGKLEGRYIPHALPDKTPFRDEEFDMGLSSHFLILYAGLGLDFHIQAIAEMLRICKQVRIFPLLDLNAQPSIVLKGIIDFFQNQYQLKIAQVAYEFQRNGNQMLLINRKPDNFI</sequence>
<name>A0A6C0GLQ4_9BACT</name>
<accession>A0A6C0GLQ4</accession>